<gene>
    <name evidence="1" type="ORF">KGMB02408_02210</name>
</gene>
<evidence type="ECO:0000313" key="2">
    <source>
        <dbReference type="Proteomes" id="UP000288079"/>
    </source>
</evidence>
<evidence type="ECO:0000313" key="1">
    <source>
        <dbReference type="EMBL" id="GCB33276.1"/>
    </source>
</evidence>
<name>A0A401LP10_9BACE</name>
<reference evidence="1 2" key="1">
    <citation type="submission" date="2018-10" db="EMBL/GenBank/DDBJ databases">
        <title>Draft Genome Sequence of Bacteroides sp. KCTC 15687.</title>
        <authorList>
            <person name="Yu S.Y."/>
            <person name="Kim J.S."/>
            <person name="Oh B.S."/>
            <person name="Park S.H."/>
            <person name="Kang S.W."/>
            <person name="Park J.E."/>
            <person name="Choi S.H."/>
            <person name="Han K.I."/>
            <person name="Lee K.C."/>
            <person name="Eom M.K."/>
            <person name="Suh M.K."/>
            <person name="Lee D.H."/>
            <person name="Yoon H."/>
            <person name="Kim B."/>
            <person name="Yang S.J."/>
            <person name="Lee J.S."/>
            <person name="Lee J.H."/>
        </authorList>
    </citation>
    <scope>NUCLEOTIDE SEQUENCE [LARGE SCALE GENOMIC DNA]</scope>
    <source>
        <strain evidence="1 2">KCTC 15687</strain>
    </source>
</reference>
<proteinExistence type="predicted"/>
<dbReference type="Proteomes" id="UP000288079">
    <property type="component" value="Unassembled WGS sequence"/>
</dbReference>
<organism evidence="1 2">
    <name type="scientific">Bacteroides faecalis</name>
    <dbReference type="NCBI Taxonomy" id="2447885"/>
    <lineage>
        <taxon>Bacteria</taxon>
        <taxon>Pseudomonadati</taxon>
        <taxon>Bacteroidota</taxon>
        <taxon>Bacteroidia</taxon>
        <taxon>Bacteroidales</taxon>
        <taxon>Bacteroidaceae</taxon>
        <taxon>Bacteroides</taxon>
    </lineage>
</organism>
<dbReference type="AlphaFoldDB" id="A0A401LP10"/>
<accession>A0A401LP10</accession>
<protein>
    <submittedName>
        <fullName evidence="1">Uncharacterized protein</fullName>
    </submittedName>
</protein>
<sequence length="228" mass="26404">MVDPMCEKYYSESLYLHCKNNSVNIIDPDGKDIIVLHDRKGAGGFGHTAVLIGNETDGWFYLSKDGGQRLIVSDIPEVGNKKFNNIQQFDNSEYAAKFHGYQTRARFTSTNEQDDAAFVTMWKEMYSWYDVTNHNCMDAVGSALRTAGFYADENYYMETHNLSGHSMILRGDPRPNQRYDKLLKMNADFIIWKTENANRQYNKSNSWNNFINLLGKWLTSNPNIIFKW</sequence>
<comment type="caution">
    <text evidence="1">The sequence shown here is derived from an EMBL/GenBank/DDBJ whole genome shotgun (WGS) entry which is preliminary data.</text>
</comment>
<dbReference type="EMBL" id="BHWB01000001">
    <property type="protein sequence ID" value="GCB33276.1"/>
    <property type="molecule type" value="Genomic_DNA"/>
</dbReference>
<keyword evidence="2" id="KW-1185">Reference proteome</keyword>